<name>A0ABR6ZQH4_9BURK</name>
<dbReference type="CDD" id="cd02022">
    <property type="entry name" value="DPCK"/>
    <property type="match status" value="1"/>
</dbReference>
<comment type="catalytic activity">
    <reaction evidence="5">
        <text>3'-dephospho-CoA + ATP = ADP + CoA + H(+)</text>
        <dbReference type="Rhea" id="RHEA:18245"/>
        <dbReference type="ChEBI" id="CHEBI:15378"/>
        <dbReference type="ChEBI" id="CHEBI:30616"/>
        <dbReference type="ChEBI" id="CHEBI:57287"/>
        <dbReference type="ChEBI" id="CHEBI:57328"/>
        <dbReference type="ChEBI" id="CHEBI:456216"/>
        <dbReference type="EC" id="2.7.1.24"/>
    </reaction>
</comment>
<comment type="caution">
    <text evidence="7">The sequence shown here is derived from an EMBL/GenBank/DDBJ whole genome shotgun (WGS) entry which is preliminary data.</text>
</comment>
<dbReference type="Gene3D" id="3.40.50.300">
    <property type="entry name" value="P-loop containing nucleotide triphosphate hydrolases"/>
    <property type="match status" value="1"/>
</dbReference>
<evidence type="ECO:0000256" key="6">
    <source>
        <dbReference type="NCBIfam" id="TIGR00152"/>
    </source>
</evidence>
<sequence>MPARFALGLTGGIGSGKTTIANILGELGAALIDTDVIAHQLTVPGGLAIPAILAQFGYELLTADGAMDRSAMRELVFSDPAQKHKLENILHPLIRQETEQAVSTARGSYLIFVVPLLVESGSWKSRVDRVLVVDCDEETQIQRVMSRNRLNREQVQAIMHNQASRQQRLAAADDVITNQGPLENIRAQVVQLHHQYLAYAEMKK</sequence>
<comment type="similarity">
    <text evidence="1 5">Belongs to the CoaE family.</text>
</comment>
<dbReference type="HAMAP" id="MF_00376">
    <property type="entry name" value="Dephospho_CoA_kinase"/>
    <property type="match status" value="1"/>
</dbReference>
<reference evidence="7 8" key="1">
    <citation type="submission" date="2020-08" db="EMBL/GenBank/DDBJ databases">
        <title>Novel species isolated from subtropical streams in China.</title>
        <authorList>
            <person name="Lu H."/>
        </authorList>
    </citation>
    <scope>NUCLEOTIDE SEQUENCE [LARGE SCALE GENOMIC DNA]</scope>
    <source>
        <strain evidence="7 8">CY18W</strain>
    </source>
</reference>
<dbReference type="Pfam" id="PF01121">
    <property type="entry name" value="CoaE"/>
    <property type="match status" value="1"/>
</dbReference>
<keyword evidence="5 7" id="KW-0808">Transferase</keyword>
<evidence type="ECO:0000313" key="8">
    <source>
        <dbReference type="Proteomes" id="UP000650424"/>
    </source>
</evidence>
<evidence type="ECO:0000256" key="1">
    <source>
        <dbReference type="ARBA" id="ARBA00009018"/>
    </source>
</evidence>
<dbReference type="InterPro" id="IPR027417">
    <property type="entry name" value="P-loop_NTPase"/>
</dbReference>
<dbReference type="SUPFAM" id="SSF52540">
    <property type="entry name" value="P-loop containing nucleoside triphosphate hydrolases"/>
    <property type="match status" value="1"/>
</dbReference>
<keyword evidence="3 5" id="KW-0067">ATP-binding</keyword>
<dbReference type="GO" id="GO:0004140">
    <property type="term" value="F:dephospho-CoA kinase activity"/>
    <property type="evidence" value="ECO:0007669"/>
    <property type="project" value="UniProtKB-EC"/>
</dbReference>
<organism evidence="7 8">
    <name type="scientific">Undibacterium hunanense</name>
    <dbReference type="NCBI Taxonomy" id="2762292"/>
    <lineage>
        <taxon>Bacteria</taxon>
        <taxon>Pseudomonadati</taxon>
        <taxon>Pseudomonadota</taxon>
        <taxon>Betaproteobacteria</taxon>
        <taxon>Burkholderiales</taxon>
        <taxon>Oxalobacteraceae</taxon>
        <taxon>Undibacterium</taxon>
    </lineage>
</organism>
<dbReference type="EMBL" id="JACOGF010000004">
    <property type="protein sequence ID" value="MBC3917745.1"/>
    <property type="molecule type" value="Genomic_DNA"/>
</dbReference>
<dbReference type="PANTHER" id="PTHR10695:SF46">
    <property type="entry name" value="BIFUNCTIONAL COENZYME A SYNTHASE-RELATED"/>
    <property type="match status" value="1"/>
</dbReference>
<dbReference type="InterPro" id="IPR001977">
    <property type="entry name" value="Depp_CoAkinase"/>
</dbReference>
<protein>
    <recommendedName>
        <fullName evidence="5 6">Dephospho-CoA kinase</fullName>
        <ecNumber evidence="5 6">2.7.1.24</ecNumber>
    </recommendedName>
    <alternativeName>
        <fullName evidence="5">Dephosphocoenzyme A kinase</fullName>
    </alternativeName>
</protein>
<evidence type="ECO:0000256" key="5">
    <source>
        <dbReference type="HAMAP-Rule" id="MF_00376"/>
    </source>
</evidence>
<dbReference type="PROSITE" id="PS51219">
    <property type="entry name" value="DPCK"/>
    <property type="match status" value="1"/>
</dbReference>
<proteinExistence type="inferred from homology"/>
<evidence type="ECO:0000313" key="7">
    <source>
        <dbReference type="EMBL" id="MBC3917745.1"/>
    </source>
</evidence>
<dbReference type="Proteomes" id="UP000650424">
    <property type="component" value="Unassembled WGS sequence"/>
</dbReference>
<keyword evidence="4 5" id="KW-0173">Coenzyme A biosynthesis</keyword>
<keyword evidence="5" id="KW-0963">Cytoplasm</keyword>
<feature type="binding site" evidence="5">
    <location>
        <begin position="14"/>
        <end position="19"/>
    </location>
    <ligand>
        <name>ATP</name>
        <dbReference type="ChEBI" id="CHEBI:30616"/>
    </ligand>
</feature>
<comment type="function">
    <text evidence="5">Catalyzes the phosphorylation of the 3'-hydroxyl group of dephosphocoenzyme A to form coenzyme A.</text>
</comment>
<gene>
    <name evidence="5" type="primary">coaE</name>
    <name evidence="7" type="ORF">H8L32_09700</name>
</gene>
<evidence type="ECO:0000256" key="2">
    <source>
        <dbReference type="ARBA" id="ARBA00022741"/>
    </source>
</evidence>
<keyword evidence="5 7" id="KW-0418">Kinase</keyword>
<dbReference type="RefSeq" id="WP_186946991.1">
    <property type="nucleotide sequence ID" value="NZ_JACOGF010000004.1"/>
</dbReference>
<evidence type="ECO:0000256" key="3">
    <source>
        <dbReference type="ARBA" id="ARBA00022840"/>
    </source>
</evidence>
<comment type="pathway">
    <text evidence="5">Cofactor biosynthesis; coenzyme A biosynthesis; CoA from (R)-pantothenate: step 5/5.</text>
</comment>
<dbReference type="PANTHER" id="PTHR10695">
    <property type="entry name" value="DEPHOSPHO-COA KINASE-RELATED"/>
    <property type="match status" value="1"/>
</dbReference>
<dbReference type="NCBIfam" id="TIGR00152">
    <property type="entry name" value="dephospho-CoA kinase"/>
    <property type="match status" value="1"/>
</dbReference>
<accession>A0ABR6ZQH4</accession>
<keyword evidence="2 5" id="KW-0547">Nucleotide-binding</keyword>
<keyword evidence="8" id="KW-1185">Reference proteome</keyword>
<evidence type="ECO:0000256" key="4">
    <source>
        <dbReference type="ARBA" id="ARBA00022993"/>
    </source>
</evidence>
<comment type="subcellular location">
    <subcellularLocation>
        <location evidence="5">Cytoplasm</location>
    </subcellularLocation>
</comment>
<dbReference type="EC" id="2.7.1.24" evidence="5 6"/>